<dbReference type="KEGG" id="rdi:CMV14_00125"/>
<evidence type="ECO:0000313" key="2">
    <source>
        <dbReference type="EMBL" id="PCE39541.1"/>
    </source>
</evidence>
<dbReference type="Proteomes" id="UP000218934">
    <property type="component" value="Unassembled WGS sequence"/>
</dbReference>
<dbReference type="EMBL" id="NWUF01000076">
    <property type="protein sequence ID" value="PCE39541.1"/>
    <property type="molecule type" value="Genomic_DNA"/>
</dbReference>
<feature type="transmembrane region" description="Helical" evidence="1">
    <location>
        <begin position="263"/>
        <end position="281"/>
    </location>
</feature>
<keyword evidence="1" id="KW-0812">Transmembrane</keyword>
<dbReference type="AlphaFoldDB" id="A0A2A4FQ59"/>
<comment type="caution">
    <text evidence="2">The sequence shown here is derived from an EMBL/GenBank/DDBJ whole genome shotgun (WGS) entry which is preliminary data.</text>
</comment>
<organism evidence="2 3">
    <name type="scientific">Rhizorhabdus dicambivorans</name>
    <dbReference type="NCBI Taxonomy" id="1850238"/>
    <lineage>
        <taxon>Bacteria</taxon>
        <taxon>Pseudomonadati</taxon>
        <taxon>Pseudomonadota</taxon>
        <taxon>Alphaproteobacteria</taxon>
        <taxon>Sphingomonadales</taxon>
        <taxon>Sphingomonadaceae</taxon>
        <taxon>Rhizorhabdus</taxon>
    </lineage>
</organism>
<gene>
    <name evidence="2" type="ORF">COO09_25035</name>
</gene>
<evidence type="ECO:0000256" key="1">
    <source>
        <dbReference type="SAM" id="Phobius"/>
    </source>
</evidence>
<sequence>MGRRVQSSFELEVFDQSASPLRRLEAYLGIYVQYFSPKHRTDTKELIYYLGSPLQGRRIIYFGLSFKGDACGFAVLMYYPDEKIGIFDFIVIAPNRRGYGAYFAFADLIAEYLEEKRIIANYFVSEVLVDYASSAHAMGPHMLVRLLRFQGFKRARIDYMAPDPSCVKSVSSCRALLMIAPSPDREQIDAGEFMKIVDLIYFNHYLRWYGPFLSDGRKVEYARVLTEERERLHQRAHANDPITLNGMKDADVRLEPATERHRAGLAVVLMTSALVSIPLAVAPSVQTGIVVLSLAAVIFVAVLSNRTVRRQFLRIFDQLG</sequence>
<keyword evidence="3" id="KW-1185">Reference proteome</keyword>
<name>A0A2A4FQ59_9SPHN</name>
<feature type="transmembrane region" description="Helical" evidence="1">
    <location>
        <begin position="287"/>
        <end position="304"/>
    </location>
</feature>
<evidence type="ECO:0000313" key="3">
    <source>
        <dbReference type="Proteomes" id="UP000218934"/>
    </source>
</evidence>
<protein>
    <submittedName>
        <fullName evidence="2">Uncharacterized protein</fullName>
    </submittedName>
</protein>
<keyword evidence="1" id="KW-0472">Membrane</keyword>
<keyword evidence="1" id="KW-1133">Transmembrane helix</keyword>
<proteinExistence type="predicted"/>
<accession>A0A2A4FQ59</accession>
<reference evidence="2 3" key="1">
    <citation type="submission" date="2017-09" db="EMBL/GenBank/DDBJ databases">
        <title>The Catabolism of 3,6-Dichlorosalicylic acid is Initiated by the Cytochrome P450 Monooxygenase DsmABC in Rhizorhabdus dicambivorans Ndbn-20.</title>
        <authorList>
            <person name="Na L."/>
        </authorList>
    </citation>
    <scope>NUCLEOTIDE SEQUENCE [LARGE SCALE GENOMIC DNA]</scope>
    <source>
        <strain evidence="2 3">Ndbn-20m</strain>
    </source>
</reference>